<dbReference type="RefSeq" id="XP_015654366.1">
    <property type="nucleotide sequence ID" value="XM_015806971.1"/>
</dbReference>
<dbReference type="EMBL" id="LGTL01000022">
    <property type="protein sequence ID" value="KPA75927.1"/>
    <property type="molecule type" value="Genomic_DNA"/>
</dbReference>
<protein>
    <submittedName>
        <fullName evidence="2">Uncharacterized protein</fullName>
    </submittedName>
</protein>
<name>A0A0M9FTZ9_LEPPY</name>
<comment type="caution">
    <text evidence="2">The sequence shown here is derived from an EMBL/GenBank/DDBJ whole genome shotgun (WGS) entry which is preliminary data.</text>
</comment>
<feature type="region of interest" description="Disordered" evidence="1">
    <location>
        <begin position="148"/>
        <end position="184"/>
    </location>
</feature>
<dbReference type="Proteomes" id="UP000037923">
    <property type="component" value="Unassembled WGS sequence"/>
</dbReference>
<feature type="region of interest" description="Disordered" evidence="1">
    <location>
        <begin position="221"/>
        <end position="253"/>
    </location>
</feature>
<dbReference type="Gene3D" id="3.40.140.10">
    <property type="entry name" value="Cytidine Deaminase, domain 2"/>
    <property type="match status" value="1"/>
</dbReference>
<feature type="compositionally biased region" description="Gly residues" evidence="1">
    <location>
        <begin position="225"/>
        <end position="235"/>
    </location>
</feature>
<evidence type="ECO:0000313" key="3">
    <source>
        <dbReference type="Proteomes" id="UP000037923"/>
    </source>
</evidence>
<reference evidence="2 3" key="1">
    <citation type="submission" date="2015-07" db="EMBL/GenBank/DDBJ databases">
        <title>High-quality genome of monoxenous trypanosomatid Leptomonas pyrrhocoris.</title>
        <authorList>
            <person name="Flegontov P."/>
            <person name="Butenko A."/>
            <person name="Firsov S."/>
            <person name="Vlcek C."/>
            <person name="Logacheva M.D."/>
            <person name="Field M."/>
            <person name="Filatov D."/>
            <person name="Flegontova O."/>
            <person name="Gerasimov E."/>
            <person name="Jackson A.P."/>
            <person name="Kelly S."/>
            <person name="Opperdoes F."/>
            <person name="O'Reilly A."/>
            <person name="Votypka J."/>
            <person name="Yurchenko V."/>
            <person name="Lukes J."/>
        </authorList>
    </citation>
    <scope>NUCLEOTIDE SEQUENCE [LARGE SCALE GENOMIC DNA]</scope>
    <source>
        <strain evidence="2">H10</strain>
    </source>
</reference>
<gene>
    <name evidence="2" type="ORF">ABB37_08095</name>
</gene>
<feature type="compositionally biased region" description="Low complexity" evidence="1">
    <location>
        <begin position="363"/>
        <end position="386"/>
    </location>
</feature>
<organism evidence="2 3">
    <name type="scientific">Leptomonas pyrrhocoris</name>
    <name type="common">Firebug parasite</name>
    <dbReference type="NCBI Taxonomy" id="157538"/>
    <lineage>
        <taxon>Eukaryota</taxon>
        <taxon>Discoba</taxon>
        <taxon>Euglenozoa</taxon>
        <taxon>Kinetoplastea</taxon>
        <taxon>Metakinetoplastina</taxon>
        <taxon>Trypanosomatida</taxon>
        <taxon>Trypanosomatidae</taxon>
        <taxon>Leishmaniinae</taxon>
        <taxon>Leptomonas</taxon>
    </lineage>
</organism>
<keyword evidence="3" id="KW-1185">Reference proteome</keyword>
<accession>A0A0M9FTZ9</accession>
<evidence type="ECO:0000256" key="1">
    <source>
        <dbReference type="SAM" id="MobiDB-lite"/>
    </source>
</evidence>
<feature type="compositionally biased region" description="Low complexity" evidence="1">
    <location>
        <begin position="236"/>
        <end position="253"/>
    </location>
</feature>
<dbReference type="OrthoDB" id="263705at2759"/>
<sequence>MSVNFVEVHPLVLLNVVDHVTRLHLSHESDPPPTGPFFSTVGLLMGTTSVAAAVRNNGGSSGGGGGYVAAATTTLATSFELPLKLNDSGEPIPLAALAGDAAFLARVLEDDVDWPAAQQHRALLDAVMPESSVVGCYLVCSGGLRSGRPAGKRDGDVTSTTRSKKPRNESQRSAQDTASGAGLPHIGQSLATQLHLAELLPAAADGFVVLVFYEGEVVAGRRGDSGGGGGGGGGTDDSSSSSAAVATTTPSSSSLSARRLPLEAFWVSTVPVAAAEEAGEAADRRRGKGAVPAPVAVTPADMEWIGLANEVHIMRDVSASTTATPTTPSSAPSFLRRVSAALYPASAQRVGSPTVDTPTAPLPSSSPQTATTNAAAATTQNSNAADGLRSSLRLLSRVLATPSGASTMQPTAPGTRNVSDSGYSSVELLRTVATCVRNVPDDNAEQQHEQQHPQSTAAPDSEDVLRAVLALEAQCAMRLADLQRQQRSVVIARMSAMSSVGRRGLSSPSLLKTMSAKRGAMRSRAGDVEEARSAAAGAWIPPRHDGRERDSLVTYVSGHVWPHQSE</sequence>
<dbReference type="VEuPathDB" id="TriTrypDB:LpyrH10_22_0550"/>
<dbReference type="AlphaFoldDB" id="A0A0M9FTZ9"/>
<proteinExistence type="predicted"/>
<feature type="region of interest" description="Disordered" evidence="1">
    <location>
        <begin position="347"/>
        <end position="386"/>
    </location>
</feature>
<dbReference type="OMA" id="AIANCVQ"/>
<evidence type="ECO:0000313" key="2">
    <source>
        <dbReference type="EMBL" id="KPA75927.1"/>
    </source>
</evidence>
<dbReference type="GeneID" id="26908380"/>